<proteinExistence type="predicted"/>
<reference evidence="2" key="1">
    <citation type="submission" date="2021-05" db="EMBL/GenBank/DDBJ databases">
        <authorList>
            <person name="Alioto T."/>
            <person name="Alioto T."/>
            <person name="Gomez Garrido J."/>
        </authorList>
    </citation>
    <scope>NUCLEOTIDE SEQUENCE</scope>
</reference>
<feature type="compositionally biased region" description="Basic and acidic residues" evidence="1">
    <location>
        <begin position="95"/>
        <end position="105"/>
    </location>
</feature>
<dbReference type="EMBL" id="HBUF01196084">
    <property type="protein sequence ID" value="CAG6660099.1"/>
    <property type="molecule type" value="Transcribed_RNA"/>
</dbReference>
<evidence type="ECO:0000313" key="2">
    <source>
        <dbReference type="EMBL" id="CAG6660107.1"/>
    </source>
</evidence>
<dbReference type="AlphaFoldDB" id="A0A8D8WH71"/>
<organism evidence="2">
    <name type="scientific">Cacopsylla melanoneura</name>
    <dbReference type="NCBI Taxonomy" id="428564"/>
    <lineage>
        <taxon>Eukaryota</taxon>
        <taxon>Metazoa</taxon>
        <taxon>Ecdysozoa</taxon>
        <taxon>Arthropoda</taxon>
        <taxon>Hexapoda</taxon>
        <taxon>Insecta</taxon>
        <taxon>Pterygota</taxon>
        <taxon>Neoptera</taxon>
        <taxon>Paraneoptera</taxon>
        <taxon>Hemiptera</taxon>
        <taxon>Sternorrhyncha</taxon>
        <taxon>Psylloidea</taxon>
        <taxon>Psyllidae</taxon>
        <taxon>Psyllinae</taxon>
        <taxon>Cacopsylla</taxon>
    </lineage>
</organism>
<dbReference type="EMBL" id="HBUF01196088">
    <property type="protein sequence ID" value="CAG6660107.1"/>
    <property type="molecule type" value="Transcribed_RNA"/>
</dbReference>
<evidence type="ECO:0000256" key="1">
    <source>
        <dbReference type="SAM" id="MobiDB-lite"/>
    </source>
</evidence>
<feature type="region of interest" description="Disordered" evidence="1">
    <location>
        <begin position="77"/>
        <end position="105"/>
    </location>
</feature>
<sequence length="148" mass="16670">MICGSVVIQNRCIRYENIQASILELLYSLCHGIDFEALHVFPKQLICPVYVILRSGGFGSCYPLRQKTSIILISNTGHEKQSRNESSNVGCVGSHEYHGEPSPDVDEKLVGPRFGRFVLHEVTAQETPHCPQSRRHREVFTPLSPPRI</sequence>
<feature type="region of interest" description="Disordered" evidence="1">
    <location>
        <begin position="128"/>
        <end position="148"/>
    </location>
</feature>
<protein>
    <submittedName>
        <fullName evidence="2">Uncharacterized protein</fullName>
    </submittedName>
</protein>
<name>A0A8D8WH71_9HEMI</name>
<accession>A0A8D8WH71</accession>